<dbReference type="InterPro" id="IPR047951">
    <property type="entry name" value="Transpos_ISL3"/>
</dbReference>
<name>A0A7J5PFQ5_9BACE</name>
<feature type="domain" description="Transposase IS204/IS1001/IS1096/IS1165 DDE" evidence="1">
    <location>
        <begin position="22"/>
        <end position="115"/>
    </location>
</feature>
<reference evidence="2 3" key="1">
    <citation type="journal article" date="2019" name="Nat. Med.">
        <title>A library of human gut bacterial isolates paired with longitudinal multiomics data enables mechanistic microbiome research.</title>
        <authorList>
            <person name="Poyet M."/>
            <person name="Groussin M."/>
            <person name="Gibbons S.M."/>
            <person name="Avila-Pacheco J."/>
            <person name="Jiang X."/>
            <person name="Kearney S.M."/>
            <person name="Perrotta A.R."/>
            <person name="Berdy B."/>
            <person name="Zhao S."/>
            <person name="Lieberman T.D."/>
            <person name="Swanson P.K."/>
            <person name="Smith M."/>
            <person name="Roesemann S."/>
            <person name="Alexander J.E."/>
            <person name="Rich S.A."/>
            <person name="Livny J."/>
            <person name="Vlamakis H."/>
            <person name="Clish C."/>
            <person name="Bullock K."/>
            <person name="Deik A."/>
            <person name="Scott J."/>
            <person name="Pierce K.A."/>
            <person name="Xavier R.J."/>
            <person name="Alm E.J."/>
        </authorList>
    </citation>
    <scope>NUCLEOTIDE SEQUENCE [LARGE SCALE GENOMIC DNA]</scope>
    <source>
        <strain evidence="2 3">BIOML-A62</strain>
    </source>
</reference>
<dbReference type="EMBL" id="WDEH01000026">
    <property type="protein sequence ID" value="KAB6135976.1"/>
    <property type="molecule type" value="Genomic_DNA"/>
</dbReference>
<comment type="caution">
    <text evidence="2">The sequence shown here is derived from an EMBL/GenBank/DDBJ whole genome shotgun (WGS) entry which is preliminary data.</text>
</comment>
<dbReference type="InterPro" id="IPR002560">
    <property type="entry name" value="Transposase_DDE"/>
</dbReference>
<evidence type="ECO:0000313" key="2">
    <source>
        <dbReference type="EMBL" id="KAB6135976.1"/>
    </source>
</evidence>
<evidence type="ECO:0000259" key="1">
    <source>
        <dbReference type="Pfam" id="PF01610"/>
    </source>
</evidence>
<dbReference type="Pfam" id="PF01610">
    <property type="entry name" value="DDE_Tnp_ISL3"/>
    <property type="match status" value="1"/>
</dbReference>
<dbReference type="RefSeq" id="WP_192919018.1">
    <property type="nucleotide sequence ID" value="NZ_WDEB01000081.1"/>
</dbReference>
<accession>A0A7J5PFQ5</accession>
<evidence type="ECO:0000313" key="3">
    <source>
        <dbReference type="Proteomes" id="UP000487596"/>
    </source>
</evidence>
<proteinExistence type="predicted"/>
<organism evidence="2 3">
    <name type="scientific">Bacteroides xylanisolvens</name>
    <dbReference type="NCBI Taxonomy" id="371601"/>
    <lineage>
        <taxon>Bacteria</taxon>
        <taxon>Pseudomonadati</taxon>
        <taxon>Bacteroidota</taxon>
        <taxon>Bacteroidia</taxon>
        <taxon>Bacteroidales</taxon>
        <taxon>Bacteroidaceae</taxon>
        <taxon>Bacteroides</taxon>
    </lineage>
</organism>
<dbReference type="PANTHER" id="PTHR33498">
    <property type="entry name" value="TRANSPOSASE FOR INSERTION SEQUENCE ELEMENT IS1557"/>
    <property type="match status" value="1"/>
</dbReference>
<gene>
    <name evidence="2" type="ORF">GA424_15400</name>
</gene>
<sequence length="131" mass="15097">SKIQRVSQNQIRKYILKGESDNPKLAELYKSSPQIKELLSVCQNFRDMINGNTYDKDIRKWIEKAKATRNMALTNFAYGIEKDWEAVQAAIDIPFSNGLLEGTVNKIKAVKRQMYNRAGIKLLRAKIIYSQ</sequence>
<dbReference type="AlphaFoldDB" id="A0A7J5PFQ5"/>
<feature type="non-terminal residue" evidence="2">
    <location>
        <position position="1"/>
    </location>
</feature>
<dbReference type="PANTHER" id="PTHR33498:SF1">
    <property type="entry name" value="TRANSPOSASE FOR INSERTION SEQUENCE ELEMENT IS1557"/>
    <property type="match status" value="1"/>
</dbReference>
<dbReference type="Proteomes" id="UP000487596">
    <property type="component" value="Unassembled WGS sequence"/>
</dbReference>
<protein>
    <submittedName>
        <fullName evidence="2">Transposase</fullName>
    </submittedName>
</protein>